<evidence type="ECO:0000256" key="3">
    <source>
        <dbReference type="ARBA" id="ARBA00022989"/>
    </source>
</evidence>
<name>A0ABU1P2A0_9BACL</name>
<dbReference type="Proteomes" id="UP001267290">
    <property type="component" value="Unassembled WGS sequence"/>
</dbReference>
<feature type="transmembrane region" description="Helical" evidence="5">
    <location>
        <begin position="337"/>
        <end position="359"/>
    </location>
</feature>
<feature type="transmembrane region" description="Helical" evidence="5">
    <location>
        <begin position="55"/>
        <end position="75"/>
    </location>
</feature>
<feature type="transmembrane region" description="Helical" evidence="5">
    <location>
        <begin position="6"/>
        <end position="23"/>
    </location>
</feature>
<feature type="transmembrane region" description="Helical" evidence="5">
    <location>
        <begin position="113"/>
        <end position="133"/>
    </location>
</feature>
<comment type="subcellular location">
    <subcellularLocation>
        <location evidence="1">Membrane</location>
        <topology evidence="1">Multi-pass membrane protein</topology>
    </subcellularLocation>
</comment>
<feature type="transmembrane region" description="Helical" evidence="5">
    <location>
        <begin position="222"/>
        <end position="238"/>
    </location>
</feature>
<feature type="transmembrane region" description="Helical" evidence="5">
    <location>
        <begin position="199"/>
        <end position="216"/>
    </location>
</feature>
<reference evidence="7 8" key="1">
    <citation type="submission" date="2023-07" db="EMBL/GenBank/DDBJ databases">
        <title>Sorghum-associated microbial communities from plants grown in Nebraska, USA.</title>
        <authorList>
            <person name="Schachtman D."/>
        </authorList>
    </citation>
    <scope>NUCLEOTIDE SEQUENCE [LARGE SCALE GENOMIC DNA]</scope>
    <source>
        <strain evidence="7 8">CC258</strain>
    </source>
</reference>
<comment type="caution">
    <text evidence="7">The sequence shown here is derived from an EMBL/GenBank/DDBJ whole genome shotgun (WGS) entry which is preliminary data.</text>
</comment>
<evidence type="ECO:0000313" key="7">
    <source>
        <dbReference type="EMBL" id="MDR6553876.1"/>
    </source>
</evidence>
<dbReference type="PANTHER" id="PTHR37422:SF17">
    <property type="entry name" value="O-ANTIGEN LIGASE"/>
    <property type="match status" value="1"/>
</dbReference>
<keyword evidence="2 5" id="KW-0812">Transmembrane</keyword>
<evidence type="ECO:0000256" key="1">
    <source>
        <dbReference type="ARBA" id="ARBA00004141"/>
    </source>
</evidence>
<dbReference type="InterPro" id="IPR051533">
    <property type="entry name" value="WaaL-like"/>
</dbReference>
<feature type="transmembrane region" description="Helical" evidence="5">
    <location>
        <begin position="366"/>
        <end position="385"/>
    </location>
</feature>
<feature type="transmembrane region" description="Helical" evidence="5">
    <location>
        <begin position="250"/>
        <end position="270"/>
    </location>
</feature>
<proteinExistence type="predicted"/>
<accession>A0ABU1P2A0</accession>
<gene>
    <name evidence="7" type="ORF">J2736_005086</name>
</gene>
<feature type="transmembrane region" description="Helical" evidence="5">
    <location>
        <begin position="30"/>
        <end position="49"/>
    </location>
</feature>
<dbReference type="InterPro" id="IPR007016">
    <property type="entry name" value="O-antigen_ligase-rel_domated"/>
</dbReference>
<evidence type="ECO:0000313" key="8">
    <source>
        <dbReference type="Proteomes" id="UP001267290"/>
    </source>
</evidence>
<feature type="transmembrane region" description="Helical" evidence="5">
    <location>
        <begin position="174"/>
        <end position="192"/>
    </location>
</feature>
<dbReference type="EMBL" id="JAVDSB010000012">
    <property type="protein sequence ID" value="MDR6553876.1"/>
    <property type="molecule type" value="Genomic_DNA"/>
</dbReference>
<keyword evidence="4 5" id="KW-0472">Membrane</keyword>
<dbReference type="PANTHER" id="PTHR37422">
    <property type="entry name" value="TEICHURONIC ACID BIOSYNTHESIS PROTEIN TUAE"/>
    <property type="match status" value="1"/>
</dbReference>
<evidence type="ECO:0000259" key="6">
    <source>
        <dbReference type="Pfam" id="PF04932"/>
    </source>
</evidence>
<keyword evidence="3 5" id="KW-1133">Transmembrane helix</keyword>
<evidence type="ECO:0000256" key="2">
    <source>
        <dbReference type="ARBA" id="ARBA00022692"/>
    </source>
</evidence>
<feature type="transmembrane region" description="Helical" evidence="5">
    <location>
        <begin position="140"/>
        <end position="162"/>
    </location>
</feature>
<keyword evidence="8" id="KW-1185">Reference proteome</keyword>
<dbReference type="Pfam" id="PF04932">
    <property type="entry name" value="Wzy_C"/>
    <property type="match status" value="1"/>
</dbReference>
<protein>
    <recommendedName>
        <fullName evidence="6">O-antigen ligase-related domain-containing protein</fullName>
    </recommendedName>
</protein>
<feature type="domain" description="O-antigen ligase-related" evidence="6">
    <location>
        <begin position="209"/>
        <end position="353"/>
    </location>
</feature>
<evidence type="ECO:0000256" key="5">
    <source>
        <dbReference type="SAM" id="Phobius"/>
    </source>
</evidence>
<evidence type="ECO:0000256" key="4">
    <source>
        <dbReference type="ARBA" id="ARBA00023136"/>
    </source>
</evidence>
<organism evidence="7 8">
    <name type="scientific">Paenibacillus qinlingensis</name>
    <dbReference type="NCBI Taxonomy" id="1837343"/>
    <lineage>
        <taxon>Bacteria</taxon>
        <taxon>Bacillati</taxon>
        <taxon>Bacillota</taxon>
        <taxon>Bacilli</taxon>
        <taxon>Bacillales</taxon>
        <taxon>Paenibacillaceae</taxon>
        <taxon>Paenibacillus</taxon>
    </lineage>
</organism>
<sequence>MSIQLIMIGCLCGCIMVFFLQCVMQLGLKLDAGWIFGFSFFFDLIGFLYKKYMHGSSLFLLLAVPMILVGVTFLHKRRLSEGLFTSQGLLLWFIFLSYSIISLSWAFNDQLGFSKLQILLIHGIIPGIYIFIVYKKYKKFSWTSVVLFGLAYSIMHHLYALYTPLYPGRLTLPGGNPIFDARILFGAVTIAIWGKRIPLILRISTICFGLVSGIATQSRGPLLALLVANLLVLIYVLYKKYKNNQLRISNSFKIGAMLLIIVVGFVTMHFRDQVQDAIGGSRFTVLVNQNQLAGDANFLGRKYLQANALNKFMDNPFFGTGLGGDSLMGRFYYPHNIVLEIASELGLVGITLWGMAIIYSCYIARFSGVLLALLFQGVISALFSGDFGYNYEYLLVAITALALAPKVKEKDVDRHGQNHLYFNRFRLRRGRSSSNPIGNRTTT</sequence>
<feature type="transmembrane region" description="Helical" evidence="5">
    <location>
        <begin position="87"/>
        <end position="107"/>
    </location>
</feature>